<evidence type="ECO:0000256" key="1">
    <source>
        <dbReference type="SAM" id="MobiDB-lite"/>
    </source>
</evidence>
<name>A0A9W8KYA4_9FUNG</name>
<keyword evidence="2" id="KW-1133">Transmembrane helix</keyword>
<dbReference type="Proteomes" id="UP001151518">
    <property type="component" value="Unassembled WGS sequence"/>
</dbReference>
<reference evidence="3" key="1">
    <citation type="submission" date="2022-07" db="EMBL/GenBank/DDBJ databases">
        <title>Phylogenomic reconstructions and comparative analyses of Kickxellomycotina fungi.</title>
        <authorList>
            <person name="Reynolds N.K."/>
            <person name="Stajich J.E."/>
            <person name="Barry K."/>
            <person name="Grigoriev I.V."/>
            <person name="Crous P."/>
            <person name="Smith M.E."/>
        </authorList>
    </citation>
    <scope>NUCLEOTIDE SEQUENCE</scope>
    <source>
        <strain evidence="3">NRRL 3115</strain>
    </source>
</reference>
<evidence type="ECO:0000256" key="2">
    <source>
        <dbReference type="SAM" id="Phobius"/>
    </source>
</evidence>
<evidence type="ECO:0000313" key="3">
    <source>
        <dbReference type="EMBL" id="KAJ2679307.1"/>
    </source>
</evidence>
<gene>
    <name evidence="3" type="ORF">GGI25_001663</name>
</gene>
<proteinExistence type="predicted"/>
<organism evidence="3 4">
    <name type="scientific">Coemansia spiralis</name>
    <dbReference type="NCBI Taxonomy" id="417178"/>
    <lineage>
        <taxon>Eukaryota</taxon>
        <taxon>Fungi</taxon>
        <taxon>Fungi incertae sedis</taxon>
        <taxon>Zoopagomycota</taxon>
        <taxon>Kickxellomycotina</taxon>
        <taxon>Kickxellomycetes</taxon>
        <taxon>Kickxellales</taxon>
        <taxon>Kickxellaceae</taxon>
        <taxon>Coemansia</taxon>
    </lineage>
</organism>
<sequence>MANTGPYIAYGVILAGIMVLCVWSQHWRNVRKRRLAASQADNVQDNTVSPYGLESGANTAHERDGQQLAQPSRVYIAPSSRQQQDENNPEWLPPYQPPLQSSKKEPPPYTPPFSNQNS</sequence>
<feature type="compositionally biased region" description="Polar residues" evidence="1">
    <location>
        <begin position="39"/>
        <end position="49"/>
    </location>
</feature>
<dbReference type="AlphaFoldDB" id="A0A9W8KYA4"/>
<accession>A0A9W8KYA4</accession>
<keyword evidence="2" id="KW-0472">Membrane</keyword>
<protein>
    <submittedName>
        <fullName evidence="3">Uncharacterized protein</fullName>
    </submittedName>
</protein>
<feature type="transmembrane region" description="Helical" evidence="2">
    <location>
        <begin position="6"/>
        <end position="24"/>
    </location>
</feature>
<comment type="caution">
    <text evidence="3">The sequence shown here is derived from an EMBL/GenBank/DDBJ whole genome shotgun (WGS) entry which is preliminary data.</text>
</comment>
<dbReference type="EMBL" id="JANBTW010000013">
    <property type="protein sequence ID" value="KAJ2679307.1"/>
    <property type="molecule type" value="Genomic_DNA"/>
</dbReference>
<keyword evidence="2" id="KW-0812">Transmembrane</keyword>
<feature type="region of interest" description="Disordered" evidence="1">
    <location>
        <begin position="35"/>
        <end position="118"/>
    </location>
</feature>
<evidence type="ECO:0000313" key="4">
    <source>
        <dbReference type="Proteomes" id="UP001151518"/>
    </source>
</evidence>